<proteinExistence type="predicted"/>
<name>A0A0D5C2K7_9ARCH</name>
<evidence type="ECO:0000313" key="1">
    <source>
        <dbReference type="EMBL" id="AJW71034.1"/>
    </source>
</evidence>
<dbReference type="Proteomes" id="UP000032408">
    <property type="component" value="Chromosome"/>
</dbReference>
<gene>
    <name evidence="1" type="ORF">NADRNF5_1348</name>
</gene>
<dbReference type="AlphaFoldDB" id="A0A0D5C2K7"/>
<reference evidence="2" key="1">
    <citation type="submission" date="2015-03" db="EMBL/GenBank/DDBJ databases">
        <title>Characterization of two novel Thaumarchaeota isolated from the Northern Adriatic Sea.</title>
        <authorList>
            <person name="Bayer B."/>
            <person name="Vojvoda J."/>
            <person name="Offre P."/>
            <person name="Srivastava A."/>
            <person name="Elisabeth N."/>
            <person name="Garcia J.A.L."/>
            <person name="Schleper C."/>
            <person name="Herndl G.J."/>
        </authorList>
    </citation>
    <scope>NUCLEOTIDE SEQUENCE [LARGE SCALE GENOMIC DNA]</scope>
    <source>
        <strain evidence="2">NF5</strain>
    </source>
</reference>
<reference evidence="1 2" key="2">
    <citation type="journal article" date="2016" name="ISME J.">
        <title>Physiological and genomic characterization of two novel marine thaumarchaeal strains indicates niche differentiation.</title>
        <authorList>
            <person name="Bayer B."/>
            <person name="Vojvoda J."/>
            <person name="Offre P."/>
            <person name="Alves R.J."/>
            <person name="Elisabeth N.H."/>
            <person name="Garcia J.A."/>
            <person name="Volland J.M."/>
            <person name="Srivastava A."/>
            <person name="Schleper C."/>
            <person name="Herndl G.J."/>
        </authorList>
    </citation>
    <scope>NUCLEOTIDE SEQUENCE [LARGE SCALE GENOMIC DNA]</scope>
    <source>
        <strain evidence="1 2">NF5</strain>
    </source>
</reference>
<sequence>MILKWNWSKNMAKKSQWTGGILGVARFSYRIIDNPPTLKIRYSMPEGSGICTDVNHSMIRPFRKILNDAKYPGKITYVFIRDEKKYHVLGAFSHTNRNIIFFPGVVDKRLLNFGEDELLSNGIEKHVDHFTLENNLDSWHVTVQEKEFDGTRFKSQKTKKIDENNYLWFIFKISDLNKMDLLPKELRFELYESLDEIKRRLPIITKARENGIFQVTELNDKEKSPFFWYVEFFISKSNKKEDHPKSPVIVMPNKDTKILEGRKKAMMRTHQVFLDGFDGSVFVRVSKVQGTINSHIIFESGQNIIPSSK</sequence>
<accession>A0A0D5C2K7</accession>
<keyword evidence="2" id="KW-1185">Reference proteome</keyword>
<dbReference type="EMBL" id="CP011070">
    <property type="protein sequence ID" value="AJW71034.1"/>
    <property type="molecule type" value="Genomic_DNA"/>
</dbReference>
<protein>
    <submittedName>
        <fullName evidence="1">Uncharacterized protein</fullName>
    </submittedName>
</protein>
<dbReference type="HOGENOM" id="CLU_898950_0_0_2"/>
<dbReference type="KEGG" id="nin:NADRNF5_1348"/>
<dbReference type="STRING" id="1580092.NADRNF5_1348"/>
<organism evidence="1 2">
    <name type="scientific">Nitrosopumilus adriaticus</name>
    <dbReference type="NCBI Taxonomy" id="1580092"/>
    <lineage>
        <taxon>Archaea</taxon>
        <taxon>Nitrososphaerota</taxon>
        <taxon>Nitrososphaeria</taxon>
        <taxon>Nitrosopumilales</taxon>
        <taxon>Nitrosopumilaceae</taxon>
        <taxon>Nitrosopumilus</taxon>
    </lineage>
</organism>
<evidence type="ECO:0000313" key="2">
    <source>
        <dbReference type="Proteomes" id="UP000032408"/>
    </source>
</evidence>